<dbReference type="STRING" id="1469144.LI90_1985"/>
<dbReference type="PATRIC" id="fig|1469144.10.peg.2150"/>
<evidence type="ECO:0000256" key="1">
    <source>
        <dbReference type="SAM" id="MobiDB-lite"/>
    </source>
</evidence>
<proteinExistence type="predicted"/>
<reference evidence="3" key="1">
    <citation type="submission" date="2015-04" db="EMBL/GenBank/DDBJ databases">
        <title>Physiological reanalysis, assessment of diazotrophy, and genome sequences of multiple isolates of Streptomyces thermoautotrophicus.</title>
        <authorList>
            <person name="MacKellar D.C."/>
            <person name="Lieber L."/>
            <person name="Norman J."/>
            <person name="Bolger A."/>
            <person name="Tobin C."/>
            <person name="Murray J.W."/>
            <person name="Chang R."/>
            <person name="Ford T."/>
            <person name="Nguyen P.Q."/>
            <person name="Woodward J."/>
            <person name="Permingeat H."/>
            <person name="Joshi N.S."/>
            <person name="Silver P.A."/>
            <person name="Usadel B."/>
            <person name="Rutherford A.W."/>
            <person name="Friesen M."/>
            <person name="Prell J."/>
        </authorList>
    </citation>
    <scope>NUCLEOTIDE SEQUENCE [LARGE SCALE GENOMIC DNA]</scope>
    <source>
        <strain evidence="3">H1</strain>
    </source>
</reference>
<name>A0A132MSV9_9ACTN</name>
<accession>A0A132MSV9</accession>
<organism evidence="2 3">
    <name type="scientific">Carbonactinospora thermoautotrophica</name>
    <dbReference type="NCBI Taxonomy" id="1469144"/>
    <lineage>
        <taxon>Bacteria</taxon>
        <taxon>Bacillati</taxon>
        <taxon>Actinomycetota</taxon>
        <taxon>Actinomycetes</taxon>
        <taxon>Kitasatosporales</taxon>
        <taxon>Carbonactinosporaceae</taxon>
        <taxon>Carbonactinospora</taxon>
    </lineage>
</organism>
<dbReference type="AlphaFoldDB" id="A0A132MSV9"/>
<dbReference type="EMBL" id="LAXD01000001">
    <property type="protein sequence ID" value="KWX00957.1"/>
    <property type="molecule type" value="Genomic_DNA"/>
</dbReference>
<comment type="caution">
    <text evidence="2">The sequence shown here is derived from an EMBL/GenBank/DDBJ whole genome shotgun (WGS) entry which is preliminary data.</text>
</comment>
<dbReference type="RefSeq" id="WP_066886947.1">
    <property type="nucleotide sequence ID" value="NZ_LAXD01000001.1"/>
</dbReference>
<evidence type="ECO:0000313" key="3">
    <source>
        <dbReference type="Proteomes" id="UP000070188"/>
    </source>
</evidence>
<evidence type="ECO:0000313" key="2">
    <source>
        <dbReference type="EMBL" id="KWX00957.1"/>
    </source>
</evidence>
<dbReference type="Proteomes" id="UP000070188">
    <property type="component" value="Unassembled WGS sequence"/>
</dbReference>
<feature type="region of interest" description="Disordered" evidence="1">
    <location>
        <begin position="1"/>
        <end position="21"/>
    </location>
</feature>
<feature type="region of interest" description="Disordered" evidence="1">
    <location>
        <begin position="63"/>
        <end position="84"/>
    </location>
</feature>
<gene>
    <name evidence="2" type="ORF">LI90_1985</name>
</gene>
<keyword evidence="3" id="KW-1185">Reference proteome</keyword>
<sequence>MPDEYFEPYEERNPGQYGELPEDVDLDEAEMDLEEPVADAVEQRQPPDEPGALLPEEAVLPLEADEADAAEQRWAVPLDEEDYR</sequence>
<protein>
    <submittedName>
        <fullName evidence="2">Uncharacterized protein</fullName>
    </submittedName>
</protein>